<evidence type="ECO:0000313" key="2">
    <source>
        <dbReference type="Proteomes" id="UP000308444"/>
    </source>
</evidence>
<sequence length="32" mass="3715">VFCYEWVDIAKCPELAGKQGEFLHLLDEVYAQ</sequence>
<evidence type="ECO:0000313" key="1">
    <source>
        <dbReference type="EMBL" id="TKI81252.1"/>
    </source>
</evidence>
<organism evidence="1 2">
    <name type="scientific">Bacillus cereus</name>
    <dbReference type="NCBI Taxonomy" id="1396"/>
    <lineage>
        <taxon>Bacteria</taxon>
        <taxon>Bacillati</taxon>
        <taxon>Bacillota</taxon>
        <taxon>Bacilli</taxon>
        <taxon>Bacillales</taxon>
        <taxon>Bacillaceae</taxon>
        <taxon>Bacillus</taxon>
        <taxon>Bacillus cereus group</taxon>
    </lineage>
</organism>
<proteinExistence type="predicted"/>
<name>A0A9X9F0X0_BACCE</name>
<feature type="non-terminal residue" evidence="1">
    <location>
        <position position="1"/>
    </location>
</feature>
<dbReference type="AlphaFoldDB" id="A0A9X9F0X0"/>
<comment type="caution">
    <text evidence="1">The sequence shown here is derived from an EMBL/GenBank/DDBJ whole genome shotgun (WGS) entry which is preliminary data.</text>
</comment>
<reference evidence="1 2" key="1">
    <citation type="journal article" date="2019" name="Environ. Microbiol.">
        <title>An active ?-lactamase is a part of an orchestrated cell wall stress resistance network of Bacillus subtilis and related rhizosphere species.</title>
        <authorList>
            <person name="Bucher T."/>
            <person name="Keren-Paz A."/>
            <person name="Hausser J."/>
            <person name="Olender T."/>
            <person name="Cytryn E."/>
            <person name="Kolodkin-Gal I."/>
        </authorList>
    </citation>
    <scope>NUCLEOTIDE SEQUENCE [LARGE SCALE GENOMIC DNA]</scope>
    <source>
        <strain evidence="1 2">I32</strain>
    </source>
</reference>
<dbReference type="EMBL" id="SZOH01005061">
    <property type="protein sequence ID" value="TKI81252.1"/>
    <property type="molecule type" value="Genomic_DNA"/>
</dbReference>
<dbReference type="Proteomes" id="UP000308444">
    <property type="component" value="Unassembled WGS sequence"/>
</dbReference>
<accession>A0A9X9F0X0</accession>
<gene>
    <name evidence="1" type="ORF">FC695_43000</name>
</gene>
<protein>
    <submittedName>
        <fullName evidence="1">DNA mismatch repair protein MutT</fullName>
    </submittedName>
</protein>